<dbReference type="PATRIC" id="fig|1684.5.peg.1301"/>
<protein>
    <recommendedName>
        <fullName evidence="4">L-serine ammonia-lyase</fullName>
        <ecNumber evidence="4">4.3.1.17</ecNumber>
    </recommendedName>
    <alternativeName>
        <fullName evidence="11">L-serine deaminase</fullName>
    </alternativeName>
</protein>
<keyword evidence="10" id="KW-0456">Lyase</keyword>
<comment type="cofactor">
    <cofactor evidence="1">
        <name>[4Fe-4S] cluster</name>
        <dbReference type="ChEBI" id="CHEBI:49883"/>
    </cofactor>
</comment>
<evidence type="ECO:0000256" key="10">
    <source>
        <dbReference type="ARBA" id="ARBA00023239"/>
    </source>
</evidence>
<proteinExistence type="inferred from homology"/>
<evidence type="ECO:0000256" key="6">
    <source>
        <dbReference type="ARBA" id="ARBA00022485"/>
    </source>
</evidence>
<reference evidence="14 15" key="1">
    <citation type="submission" date="2014-12" db="EMBL/GenBank/DDBJ databases">
        <title>Comparative genomics of the lactic acid bacteria isolated from the honey bee gut.</title>
        <authorList>
            <person name="Ellegaard K.M."/>
            <person name="Tamarit D."/>
            <person name="Javelind E."/>
            <person name="Olofsson T."/>
            <person name="Andersson S.G."/>
            <person name="Vasquez A."/>
        </authorList>
    </citation>
    <scope>NUCLEOTIDE SEQUENCE [LARGE SCALE GENOMIC DNA]</scope>
    <source>
        <strain evidence="14 15">Bin7</strain>
    </source>
</reference>
<comment type="similarity">
    <text evidence="3">Belongs to the iron-sulfur dependent L-serine dehydratase family.</text>
</comment>
<evidence type="ECO:0000256" key="11">
    <source>
        <dbReference type="ARBA" id="ARBA00041766"/>
    </source>
</evidence>
<evidence type="ECO:0000313" key="14">
    <source>
        <dbReference type="EMBL" id="KJY50548.1"/>
    </source>
</evidence>
<dbReference type="AlphaFoldDB" id="A0A0F4KWX1"/>
<evidence type="ECO:0000313" key="15">
    <source>
        <dbReference type="Proteomes" id="UP000033567"/>
    </source>
</evidence>
<dbReference type="Pfam" id="PF03315">
    <property type="entry name" value="SDH_beta"/>
    <property type="match status" value="1"/>
</dbReference>
<comment type="catalytic activity">
    <reaction evidence="12">
        <text>L-serine = pyruvate + NH4(+)</text>
        <dbReference type="Rhea" id="RHEA:19169"/>
        <dbReference type="ChEBI" id="CHEBI:15361"/>
        <dbReference type="ChEBI" id="CHEBI:28938"/>
        <dbReference type="ChEBI" id="CHEBI:33384"/>
        <dbReference type="EC" id="4.3.1.17"/>
    </reaction>
</comment>
<keyword evidence="5" id="KW-0312">Gluconeogenesis</keyword>
<evidence type="ECO:0000256" key="9">
    <source>
        <dbReference type="ARBA" id="ARBA00023014"/>
    </source>
</evidence>
<dbReference type="Proteomes" id="UP000033567">
    <property type="component" value="Unassembled WGS sequence"/>
</dbReference>
<dbReference type="GO" id="GO:0046872">
    <property type="term" value="F:metal ion binding"/>
    <property type="evidence" value="ECO:0007669"/>
    <property type="project" value="UniProtKB-KW"/>
</dbReference>
<keyword evidence="15" id="KW-1185">Reference proteome</keyword>
<organism evidence="14 15">
    <name type="scientific">Bifidobacterium mellis</name>
    <dbReference type="NCBI Taxonomy" id="1293823"/>
    <lineage>
        <taxon>Bacteria</taxon>
        <taxon>Bacillati</taxon>
        <taxon>Actinomycetota</taxon>
        <taxon>Actinomycetes</taxon>
        <taxon>Bifidobacteriales</taxon>
        <taxon>Bifidobacteriaceae</taxon>
        <taxon>Bifidobacterium</taxon>
    </lineage>
</organism>
<dbReference type="GO" id="GO:0051539">
    <property type="term" value="F:4 iron, 4 sulfur cluster binding"/>
    <property type="evidence" value="ECO:0007669"/>
    <property type="project" value="UniProtKB-KW"/>
</dbReference>
<dbReference type="EMBL" id="JWMF01000007">
    <property type="protein sequence ID" value="KJY50548.1"/>
    <property type="molecule type" value="Genomic_DNA"/>
</dbReference>
<dbReference type="InterPro" id="IPR005131">
    <property type="entry name" value="Ser_deHydtase_bsu"/>
</dbReference>
<dbReference type="GO" id="GO:0006094">
    <property type="term" value="P:gluconeogenesis"/>
    <property type="evidence" value="ECO:0007669"/>
    <property type="project" value="UniProtKB-KW"/>
</dbReference>
<evidence type="ECO:0000259" key="13">
    <source>
        <dbReference type="Pfam" id="PF03315"/>
    </source>
</evidence>
<dbReference type="RefSeq" id="WP_045935689.1">
    <property type="nucleotide sequence ID" value="NZ_KQ033885.1"/>
</dbReference>
<gene>
    <name evidence="14" type="ORF">JF70_12450</name>
</gene>
<keyword evidence="6" id="KW-0004">4Fe-4S</keyword>
<dbReference type="InterPro" id="IPR029009">
    <property type="entry name" value="ASB_dom_sf"/>
</dbReference>
<evidence type="ECO:0000256" key="7">
    <source>
        <dbReference type="ARBA" id="ARBA00022723"/>
    </source>
</evidence>
<dbReference type="PANTHER" id="PTHR30182">
    <property type="entry name" value="L-SERINE DEHYDRATASE"/>
    <property type="match status" value="1"/>
</dbReference>
<sequence>MDKYKSVFDIIGPIMIGPSSSHTAGAVAIGRVGHTLVEGVPSRADIHYYDSFARTHSGHGTDYAIISGLLGFAPDDPRVPDAIGIARRQGMDLTFHEEDEPSPIDHPNTAVLDLQGPAGRVIYAACSIGGGTIEVRRINLDGCLITPPGLLPILLVELDESEKSAGRRLERIRDLLREEGVTKQTRYEPEGPAGMAVYEFDLDNPLSAQQQRQIAGHSSRMIYID</sequence>
<evidence type="ECO:0000256" key="1">
    <source>
        <dbReference type="ARBA" id="ARBA00001966"/>
    </source>
</evidence>
<comment type="pathway">
    <text evidence="2">Carbohydrate biosynthesis; gluconeogenesis.</text>
</comment>
<evidence type="ECO:0000256" key="2">
    <source>
        <dbReference type="ARBA" id="ARBA00004742"/>
    </source>
</evidence>
<keyword evidence="9" id="KW-0411">Iron-sulfur</keyword>
<evidence type="ECO:0000256" key="5">
    <source>
        <dbReference type="ARBA" id="ARBA00022432"/>
    </source>
</evidence>
<evidence type="ECO:0000256" key="12">
    <source>
        <dbReference type="ARBA" id="ARBA00049406"/>
    </source>
</evidence>
<dbReference type="SUPFAM" id="SSF143548">
    <property type="entry name" value="Serine metabolism enzymes domain"/>
    <property type="match status" value="1"/>
</dbReference>
<evidence type="ECO:0000256" key="8">
    <source>
        <dbReference type="ARBA" id="ARBA00023004"/>
    </source>
</evidence>
<keyword evidence="8" id="KW-0408">Iron</keyword>
<accession>A0A0F4KWX1</accession>
<dbReference type="EC" id="4.3.1.17" evidence="4"/>
<dbReference type="InterPro" id="IPR051318">
    <property type="entry name" value="Fe-S_L-Ser"/>
</dbReference>
<name>A0A0F4KWX1_9BIFI</name>
<feature type="domain" description="Serine dehydratase beta chain" evidence="13">
    <location>
        <begin position="6"/>
        <end position="76"/>
    </location>
</feature>
<evidence type="ECO:0000256" key="3">
    <source>
        <dbReference type="ARBA" id="ARBA00008636"/>
    </source>
</evidence>
<comment type="caution">
    <text evidence="14">The sequence shown here is derived from an EMBL/GenBank/DDBJ whole genome shotgun (WGS) entry which is preliminary data.</text>
</comment>
<evidence type="ECO:0000256" key="4">
    <source>
        <dbReference type="ARBA" id="ARBA00012093"/>
    </source>
</evidence>
<dbReference type="Gene3D" id="3.30.1330.90">
    <property type="entry name" value="D-3-phosphoglycerate dehydrogenase, domain 3"/>
    <property type="match status" value="1"/>
</dbReference>
<dbReference type="PANTHER" id="PTHR30182:SF12">
    <property type="entry name" value="L-SERINE DEHYDRATASE, BETA CHAIN-RELATED"/>
    <property type="match status" value="1"/>
</dbReference>
<keyword evidence="7" id="KW-0479">Metal-binding</keyword>
<dbReference type="GO" id="GO:0003941">
    <property type="term" value="F:L-serine ammonia-lyase activity"/>
    <property type="evidence" value="ECO:0007669"/>
    <property type="project" value="UniProtKB-EC"/>
</dbReference>